<gene>
    <name evidence="3" type="ORF">CBER1_09216</name>
</gene>
<evidence type="ECO:0000313" key="3">
    <source>
        <dbReference type="EMBL" id="PPJ51463.1"/>
    </source>
</evidence>
<sequence length="319" mass="36021">MPSKKREAPAGEDNKVAPRKAKAPRTSKKVRQGQTLTQAATVTKADAARQAVFNAAELLENILLRLPAPSIYSAHRVCVQWKTLISTSKAVKEKLFLIPTAPKKVWKLREAELFTAATLSPAPESTILTELPQGGMAGPPMFLQPVKLHPLLKLDHRLHVPFLDRVQSWRPEQVSATLGRSVRMLASRLNTQSASASPLTDESPVLDAFITDPPCKLVRVRQTWMLKKRSERGTPHDNLESTVRSDTGVTFKDIITSLQQPGRTYTILEGRTWDPKLTLEEIMQKYQDQQYDIKRRDPEVRIELSSNIVPNERAWRWVQ</sequence>
<feature type="compositionally biased region" description="Basic and acidic residues" evidence="1">
    <location>
        <begin position="1"/>
        <end position="16"/>
    </location>
</feature>
<dbReference type="OrthoDB" id="3646034at2759"/>
<dbReference type="STRING" id="357750.A0A2S6BVH4"/>
<dbReference type="InterPro" id="IPR036047">
    <property type="entry name" value="F-box-like_dom_sf"/>
</dbReference>
<name>A0A2S6BVH4_9PEZI</name>
<evidence type="ECO:0000313" key="4">
    <source>
        <dbReference type="Proteomes" id="UP000237631"/>
    </source>
</evidence>
<evidence type="ECO:0000259" key="2">
    <source>
        <dbReference type="Pfam" id="PF00646"/>
    </source>
</evidence>
<evidence type="ECO:0000256" key="1">
    <source>
        <dbReference type="SAM" id="MobiDB-lite"/>
    </source>
</evidence>
<dbReference type="SUPFAM" id="SSF81383">
    <property type="entry name" value="F-box domain"/>
    <property type="match status" value="1"/>
</dbReference>
<dbReference type="AlphaFoldDB" id="A0A2S6BVH4"/>
<reference evidence="4" key="1">
    <citation type="journal article" date="2017" name="bioRxiv">
        <title>Conservation of a gene cluster reveals novel cercosporin biosynthetic mechanisms and extends production to the genus Colletotrichum.</title>
        <authorList>
            <person name="de Jonge R."/>
            <person name="Ebert M.K."/>
            <person name="Huitt-Roehl C.R."/>
            <person name="Pal P."/>
            <person name="Suttle J.C."/>
            <person name="Spanner R.E."/>
            <person name="Neubauer J.D."/>
            <person name="Jurick W.M.II."/>
            <person name="Stott K.A."/>
            <person name="Secor G.A."/>
            <person name="Thomma B.P.H.J."/>
            <person name="Van de Peer Y."/>
            <person name="Townsend C.A."/>
            <person name="Bolton M.D."/>
        </authorList>
    </citation>
    <scope>NUCLEOTIDE SEQUENCE [LARGE SCALE GENOMIC DNA]</scope>
    <source>
        <strain evidence="4">CBS538.71</strain>
    </source>
</reference>
<dbReference type="Gene3D" id="1.20.1280.50">
    <property type="match status" value="1"/>
</dbReference>
<feature type="region of interest" description="Disordered" evidence="1">
    <location>
        <begin position="1"/>
        <end position="35"/>
    </location>
</feature>
<dbReference type="Pfam" id="PF00646">
    <property type="entry name" value="F-box"/>
    <property type="match status" value="1"/>
</dbReference>
<dbReference type="InterPro" id="IPR001810">
    <property type="entry name" value="F-box_dom"/>
</dbReference>
<accession>A0A2S6BVH4</accession>
<dbReference type="EMBL" id="PNEN01001752">
    <property type="protein sequence ID" value="PPJ51463.1"/>
    <property type="molecule type" value="Genomic_DNA"/>
</dbReference>
<protein>
    <recommendedName>
        <fullName evidence="2">F-box domain-containing protein</fullName>
    </recommendedName>
</protein>
<feature type="domain" description="F-box" evidence="2">
    <location>
        <begin position="57"/>
        <end position="88"/>
    </location>
</feature>
<keyword evidence="4" id="KW-1185">Reference proteome</keyword>
<dbReference type="Proteomes" id="UP000237631">
    <property type="component" value="Unassembled WGS sequence"/>
</dbReference>
<feature type="compositionally biased region" description="Basic residues" evidence="1">
    <location>
        <begin position="17"/>
        <end position="31"/>
    </location>
</feature>
<comment type="caution">
    <text evidence="3">The sequence shown here is derived from an EMBL/GenBank/DDBJ whole genome shotgun (WGS) entry which is preliminary data.</text>
</comment>
<proteinExistence type="predicted"/>
<organism evidence="3 4">
    <name type="scientific">Cercospora berteroae</name>
    <dbReference type="NCBI Taxonomy" id="357750"/>
    <lineage>
        <taxon>Eukaryota</taxon>
        <taxon>Fungi</taxon>
        <taxon>Dikarya</taxon>
        <taxon>Ascomycota</taxon>
        <taxon>Pezizomycotina</taxon>
        <taxon>Dothideomycetes</taxon>
        <taxon>Dothideomycetidae</taxon>
        <taxon>Mycosphaerellales</taxon>
        <taxon>Mycosphaerellaceae</taxon>
        <taxon>Cercospora</taxon>
    </lineage>
</organism>